<evidence type="ECO:0000256" key="1">
    <source>
        <dbReference type="SAM" id="MobiDB-lite"/>
    </source>
</evidence>
<dbReference type="AlphaFoldDB" id="A0A1H9XED9"/>
<dbReference type="SMART" id="SM00773">
    <property type="entry name" value="WGR"/>
    <property type="match status" value="1"/>
</dbReference>
<dbReference type="Pfam" id="PF13569">
    <property type="entry name" value="DUF4132"/>
    <property type="match status" value="1"/>
</dbReference>
<feature type="compositionally biased region" description="Basic and acidic residues" evidence="1">
    <location>
        <begin position="937"/>
        <end position="946"/>
    </location>
</feature>
<proteinExistence type="predicted"/>
<dbReference type="GO" id="GO:0003677">
    <property type="term" value="F:DNA binding"/>
    <property type="evidence" value="ECO:0007669"/>
    <property type="project" value="UniProtKB-KW"/>
</dbReference>
<dbReference type="SUPFAM" id="SSF142921">
    <property type="entry name" value="WGR domain-like"/>
    <property type="match status" value="1"/>
</dbReference>
<feature type="region of interest" description="Disordered" evidence="1">
    <location>
        <begin position="922"/>
        <end position="946"/>
    </location>
</feature>
<reference evidence="4" key="1">
    <citation type="submission" date="2016-10" db="EMBL/GenBank/DDBJ databases">
        <authorList>
            <person name="Varghese N."/>
            <person name="Submissions S."/>
        </authorList>
    </citation>
    <scope>NUCLEOTIDE SEQUENCE [LARGE SCALE GENOMIC DNA]</scope>
    <source>
        <strain evidence="4">CGMCC 4.578</strain>
    </source>
</reference>
<gene>
    <name evidence="3" type="ORF">SAMN05216195_114180</name>
</gene>
<dbReference type="InterPro" id="IPR025406">
    <property type="entry name" value="DUF4132"/>
</dbReference>
<dbReference type="PROSITE" id="PS51977">
    <property type="entry name" value="WGR"/>
    <property type="match status" value="1"/>
</dbReference>
<evidence type="ECO:0000313" key="3">
    <source>
        <dbReference type="EMBL" id="SES44227.1"/>
    </source>
</evidence>
<dbReference type="InterPro" id="IPR036930">
    <property type="entry name" value="WGR_dom_sf"/>
</dbReference>
<dbReference type="InterPro" id="IPR008893">
    <property type="entry name" value="WGR_domain"/>
</dbReference>
<dbReference type="InterPro" id="IPR049809">
    <property type="entry name" value="YehF/YfeS-like_WGR"/>
</dbReference>
<keyword evidence="4" id="KW-1185">Reference proteome</keyword>
<feature type="compositionally biased region" description="Polar residues" evidence="1">
    <location>
        <begin position="72"/>
        <end position="82"/>
    </location>
</feature>
<evidence type="ECO:0000313" key="4">
    <source>
        <dbReference type="Proteomes" id="UP000199028"/>
    </source>
</evidence>
<dbReference type="Proteomes" id="UP000199028">
    <property type="component" value="Unassembled WGS sequence"/>
</dbReference>
<evidence type="ECO:0000259" key="2">
    <source>
        <dbReference type="PROSITE" id="PS51977"/>
    </source>
</evidence>
<accession>A0A1H9XED9</accession>
<feature type="domain" description="WGR" evidence="2">
    <location>
        <begin position="1"/>
        <end position="83"/>
    </location>
</feature>
<feature type="compositionally biased region" description="Polar residues" evidence="1">
    <location>
        <begin position="108"/>
        <end position="117"/>
    </location>
</feature>
<dbReference type="CDD" id="cd07996">
    <property type="entry name" value="WGR_MMR_like"/>
    <property type="match status" value="1"/>
</dbReference>
<dbReference type="EMBL" id="FOFT01000014">
    <property type="protein sequence ID" value="SES44227.1"/>
    <property type="molecule type" value="Genomic_DNA"/>
</dbReference>
<dbReference type="Gene3D" id="2.20.140.10">
    <property type="entry name" value="WGR domain"/>
    <property type="match status" value="1"/>
</dbReference>
<dbReference type="Pfam" id="PF05406">
    <property type="entry name" value="WGR"/>
    <property type="match status" value="1"/>
</dbReference>
<keyword evidence="3" id="KW-0238">DNA-binding</keyword>
<feature type="compositionally biased region" description="Low complexity" evidence="1">
    <location>
        <begin position="84"/>
        <end position="106"/>
    </location>
</feature>
<sequence>MRRWELVANGSAKFWEIGQDGATVTVRFGRLGTAGQTQTKELASAEAAVAHVAKLVAEKEKKGYRPEDAAGAQQSATEQPAATSAVSEPATVAPAAAEQPATGAPGTSLEQPATEPTTAIDEDAWVIPKAWLRDAVRQRGIHPEPEFTVDPAKAEQARQLITDQAETIEQALSAKGSEAELVSAAREYLAGQPNPVGAAAIAAITKASAPAVHAWIADHGLAFATTAVVQFASLAYCDQRNQHGRWTGFCLRYRTGNFHTTIGEPEGLMLTAVRYAIAVASPEDRAAAEGALEELGESETGQELRCYLIPERADWFTEVRKHRYTRSRWWMLTSSARSLEDFRAIDESLTTSAFVLYTAVYVLGPAVAPLLAEELDSDSYHQRTGGRKQALTVLAALPTDEAFTILLDRLDGKYVLPAAVSAMRAFPVRAARLLAERASSGEAVRRLLNVHLRSNPHLTVPGEVAALLAESAEAIVPEASADQLPPLLASPPWLHRRKPVKPVVLEDLPLPEPVVSWLPGEHAEWLASGSSWVQDDRDWRKLLKDYLAGTVDYYDNDLFLLAPDDEVRHLLADWQPNYSWGVEEWGKNLAARFGADAAPPLLRHVQSAPAGTGMLLMPFATAEVATQMADWLARTKSARRWGLEWLARHREQAARLLIPAAAGKAGVPRRNAEAALRHLNNNLGVDVAAIAGECGAEAAIDVVLSVDPVDVLPAKLPAIGEWADTRLLPQVLLADRKHALSAEAAGHLLMTAALSKPGELYAGLPIVREALDRDSLAAFAWAAFQAWEQAGAPSKESWALSALGWFGDDSTVRALSPLIRNWPGQSQHARAVTGLDVLADIGTEVALSHLNGIAEKVSFKGLKSKAQEKVAQIAAELGLSRDQLSDRLVPRLGLDDAATLVVDYGPRQFTVGFDEQLKPFVLDPDGKRRKDLPKPGAKNDQEQAPLEHKRFMALKKDVRTIASDQIQRLERAMVDQRTWTAEEFHTVLAGHPLLWHIVRRLVWITADGDSFRLAEDRTLADTNDDEFTLPETAVVRVAHAVDLRDAAAAWGEVFADYEILQPFPQLGRPVHLVASAGDVLPRLKKSCGTPYPIGKILGLTKRGWVRGEPQDAGVECWITRPFPGGGALVAAMDPGIAVGAMDVFPEVGFSDMWFSPSGHGTWSAPRDAPATFTIDPITLSEILSELESLRS</sequence>
<dbReference type="RefSeq" id="WP_170176522.1">
    <property type="nucleotide sequence ID" value="NZ_FOFT01000014.1"/>
</dbReference>
<protein>
    <submittedName>
        <fullName evidence="3">WGR domain-containing protein, predicted DNA-binding domain in MolR</fullName>
    </submittedName>
</protein>
<feature type="region of interest" description="Disordered" evidence="1">
    <location>
        <begin position="60"/>
        <end position="117"/>
    </location>
</feature>
<name>A0A1H9XED9_9PSEU</name>
<organism evidence="3 4">
    <name type="scientific">Lentzea flaviverrucosa</name>
    <dbReference type="NCBI Taxonomy" id="200379"/>
    <lineage>
        <taxon>Bacteria</taxon>
        <taxon>Bacillati</taxon>
        <taxon>Actinomycetota</taxon>
        <taxon>Actinomycetes</taxon>
        <taxon>Pseudonocardiales</taxon>
        <taxon>Pseudonocardiaceae</taxon>
        <taxon>Lentzea</taxon>
    </lineage>
</organism>